<feature type="transmembrane region" description="Helical" evidence="9">
    <location>
        <begin position="335"/>
        <end position="355"/>
    </location>
</feature>
<evidence type="ECO:0000256" key="8">
    <source>
        <dbReference type="PIRSR" id="PIRSR605150-3"/>
    </source>
</evidence>
<keyword evidence="11" id="KW-1185">Reference proteome</keyword>
<dbReference type="GO" id="GO:0005886">
    <property type="term" value="C:plasma membrane"/>
    <property type="evidence" value="ECO:0000318"/>
    <property type="project" value="GO_Central"/>
</dbReference>
<dbReference type="STRING" id="3988.B9RYN3"/>
<dbReference type="GO" id="GO:0009833">
    <property type="term" value="P:plant-type primary cell wall biogenesis"/>
    <property type="evidence" value="ECO:0000318"/>
    <property type="project" value="GO_Central"/>
</dbReference>
<dbReference type="GO" id="GO:0016760">
    <property type="term" value="F:cellulose synthase (UDP-forming) activity"/>
    <property type="evidence" value="ECO:0007669"/>
    <property type="project" value="UniProtKB-EC"/>
</dbReference>
<dbReference type="SUPFAM" id="SSF53448">
    <property type="entry name" value="Nucleotide-diphospho-sugar transferases"/>
    <property type="match status" value="1"/>
</dbReference>
<feature type="transmembrane region" description="Helical" evidence="9">
    <location>
        <begin position="422"/>
        <end position="439"/>
    </location>
</feature>
<keyword evidence="7" id="KW-0961">Cell wall biogenesis/degradation</keyword>
<evidence type="ECO:0000256" key="2">
    <source>
        <dbReference type="ARBA" id="ARBA00022676"/>
    </source>
</evidence>
<dbReference type="Proteomes" id="UP000008311">
    <property type="component" value="Unassembled WGS sequence"/>
</dbReference>
<sequence>MPNLIYVSRQKSKTSTHHFKAGALNVLVRVSAAMTNAPMILTLDCDMYSNDPQTPQLALCYLCDPDPTFVSKLGYVQFPQRFHGINKHDIYACEYKRLFEIQPIGFDGLKGPNHVGTGCFFSRRVFFGSPSTLVPPEIPELRPDHVVGKPLQSQSLLALAHKVASCDYENQTEWGSKIGFKYGSLVEDYYTGYRLQCEGWKSVFCNPKRAAFLGDAPVSLVDLLNQQKRWSIGLLEVAFSKYSPITFGVRFMGTLMGLGYAQYSFWASWSIPITAYAFLPQLALLNKVYLFPKTSELPWFLLYVFLFLGAYGQDFLDFVLVGGSVQSWWNDQRIWHIRGLTCHLFGSIEFFLHTFGFSRFGFNVTSKVIDDELSKRYGQGIFEFGVHSPMFVTLTMAALINLIAFVKGLVDVSRGSNLEGPFLQMLIAGFAVLNCWPIYDAIFLRSDDGKMPIKTTLVATVLACSFCLVASFVL</sequence>
<protein>
    <submittedName>
        <fullName evidence="10">Transferase, putative</fullName>
        <ecNumber evidence="10">2.4.1.12</ecNumber>
    </submittedName>
</protein>
<evidence type="ECO:0000256" key="3">
    <source>
        <dbReference type="ARBA" id="ARBA00022679"/>
    </source>
</evidence>
<evidence type="ECO:0000256" key="6">
    <source>
        <dbReference type="ARBA" id="ARBA00023136"/>
    </source>
</evidence>
<keyword evidence="3 10" id="KW-0808">Transferase</keyword>
<evidence type="ECO:0000256" key="9">
    <source>
        <dbReference type="SAM" id="Phobius"/>
    </source>
</evidence>
<dbReference type="AlphaFoldDB" id="B9RYN3"/>
<dbReference type="PANTHER" id="PTHR13301">
    <property type="entry name" value="X-BOX TRANSCRIPTION FACTOR-RELATED"/>
    <property type="match status" value="1"/>
</dbReference>
<gene>
    <name evidence="10" type="ORF">RCOM_1312150</name>
</gene>
<feature type="binding site" evidence="8">
    <location>
        <position position="20"/>
    </location>
    <ligand>
        <name>Mn(2+)</name>
        <dbReference type="ChEBI" id="CHEBI:29035"/>
    </ligand>
</feature>
<dbReference type="InterPro" id="IPR029044">
    <property type="entry name" value="Nucleotide-diphossugar_trans"/>
</dbReference>
<dbReference type="GO" id="GO:0012505">
    <property type="term" value="C:endomembrane system"/>
    <property type="evidence" value="ECO:0007669"/>
    <property type="project" value="UniProtKB-SubCell"/>
</dbReference>
<evidence type="ECO:0000256" key="4">
    <source>
        <dbReference type="ARBA" id="ARBA00022692"/>
    </source>
</evidence>
<dbReference type="InParanoid" id="B9RYN3"/>
<feature type="transmembrane region" description="Helical" evidence="9">
    <location>
        <begin position="299"/>
        <end position="323"/>
    </location>
</feature>
<reference evidence="11" key="1">
    <citation type="journal article" date="2010" name="Nat. Biotechnol.">
        <title>Draft genome sequence of the oilseed species Ricinus communis.</title>
        <authorList>
            <person name="Chan A.P."/>
            <person name="Crabtree J."/>
            <person name="Zhao Q."/>
            <person name="Lorenzi H."/>
            <person name="Orvis J."/>
            <person name="Puiu D."/>
            <person name="Melake-Berhan A."/>
            <person name="Jones K.M."/>
            <person name="Redman J."/>
            <person name="Chen G."/>
            <person name="Cahoon E.B."/>
            <person name="Gedil M."/>
            <person name="Stanke M."/>
            <person name="Haas B.J."/>
            <person name="Wortman J.R."/>
            <person name="Fraser-Liggett C.M."/>
            <person name="Ravel J."/>
            <person name="Rabinowicz P.D."/>
        </authorList>
    </citation>
    <scope>NUCLEOTIDE SEQUENCE [LARGE SCALE GENOMIC DNA]</scope>
    <source>
        <strain evidence="11">cv. Hale</strain>
    </source>
</reference>
<evidence type="ECO:0000256" key="5">
    <source>
        <dbReference type="ARBA" id="ARBA00022989"/>
    </source>
</evidence>
<evidence type="ECO:0000313" key="10">
    <source>
        <dbReference type="EMBL" id="EEF43385.1"/>
    </source>
</evidence>
<dbReference type="EC" id="2.4.1.12" evidence="10"/>
<feature type="binding site" evidence="8">
    <location>
        <position position="44"/>
    </location>
    <ligand>
        <name>Mn(2+)</name>
        <dbReference type="ChEBI" id="CHEBI:29035"/>
    </ligand>
</feature>
<accession>B9RYN3</accession>
<keyword evidence="2 10" id="KW-0328">Glycosyltransferase</keyword>
<comment type="subcellular location">
    <subcellularLocation>
        <location evidence="1">Endomembrane system</location>
        <topology evidence="1">Multi-pass membrane protein</topology>
    </subcellularLocation>
</comment>
<dbReference type="InterPro" id="IPR005150">
    <property type="entry name" value="Cellulose_synth"/>
</dbReference>
<evidence type="ECO:0000313" key="11">
    <source>
        <dbReference type="Proteomes" id="UP000008311"/>
    </source>
</evidence>
<organism evidence="10 11">
    <name type="scientific">Ricinus communis</name>
    <name type="common">Castor bean</name>
    <dbReference type="NCBI Taxonomy" id="3988"/>
    <lineage>
        <taxon>Eukaryota</taxon>
        <taxon>Viridiplantae</taxon>
        <taxon>Streptophyta</taxon>
        <taxon>Embryophyta</taxon>
        <taxon>Tracheophyta</taxon>
        <taxon>Spermatophyta</taxon>
        <taxon>Magnoliopsida</taxon>
        <taxon>eudicotyledons</taxon>
        <taxon>Gunneridae</taxon>
        <taxon>Pentapetalae</taxon>
        <taxon>rosids</taxon>
        <taxon>fabids</taxon>
        <taxon>Malpighiales</taxon>
        <taxon>Euphorbiaceae</taxon>
        <taxon>Acalyphoideae</taxon>
        <taxon>Acalypheae</taxon>
        <taxon>Ricinus</taxon>
    </lineage>
</organism>
<dbReference type="Pfam" id="PF03552">
    <property type="entry name" value="Cellulose_synt"/>
    <property type="match status" value="2"/>
</dbReference>
<dbReference type="EMBL" id="EQ973832">
    <property type="protein sequence ID" value="EEF43385.1"/>
    <property type="molecule type" value="Genomic_DNA"/>
</dbReference>
<evidence type="ECO:0000256" key="1">
    <source>
        <dbReference type="ARBA" id="ARBA00004127"/>
    </source>
</evidence>
<feature type="transmembrane region" description="Helical" evidence="9">
    <location>
        <begin position="390"/>
        <end position="410"/>
    </location>
</feature>
<keyword evidence="4 9" id="KW-0812">Transmembrane</keyword>
<feature type="transmembrane region" description="Helical" evidence="9">
    <location>
        <begin position="451"/>
        <end position="473"/>
    </location>
</feature>
<keyword evidence="6 9" id="KW-0472">Membrane</keyword>
<dbReference type="Gene3D" id="3.90.550.10">
    <property type="entry name" value="Spore Coat Polysaccharide Biosynthesis Protein SpsA, Chain A"/>
    <property type="match status" value="1"/>
</dbReference>
<evidence type="ECO:0000256" key="7">
    <source>
        <dbReference type="ARBA" id="ARBA00023316"/>
    </source>
</evidence>
<name>B9RYN3_RICCO</name>
<dbReference type="eggNOG" id="ENOG502QZE9">
    <property type="taxonomic scope" value="Eukaryota"/>
</dbReference>
<feature type="transmembrane region" description="Helical" evidence="9">
    <location>
        <begin position="260"/>
        <end position="279"/>
    </location>
</feature>
<dbReference type="GO" id="GO:0016759">
    <property type="term" value="F:cellulose synthase activity"/>
    <property type="evidence" value="ECO:0000318"/>
    <property type="project" value="GO_Central"/>
</dbReference>
<keyword evidence="5 9" id="KW-1133">Transmembrane helix</keyword>
<dbReference type="GO" id="GO:0071555">
    <property type="term" value="P:cell wall organization"/>
    <property type="evidence" value="ECO:0007669"/>
    <property type="project" value="UniProtKB-KW"/>
</dbReference>
<proteinExistence type="predicted"/>
<dbReference type="GO" id="GO:0030244">
    <property type="term" value="P:cellulose biosynthetic process"/>
    <property type="evidence" value="ECO:0000318"/>
    <property type="project" value="GO_Central"/>
</dbReference>